<accession>A0A377G9B8</accession>
<evidence type="ECO:0008006" key="4">
    <source>
        <dbReference type="Google" id="ProtNLM"/>
    </source>
</evidence>
<dbReference type="OrthoDB" id="5651835at2"/>
<feature type="region of interest" description="Disordered" evidence="1">
    <location>
        <begin position="1"/>
        <end position="40"/>
    </location>
</feature>
<evidence type="ECO:0000256" key="1">
    <source>
        <dbReference type="SAM" id="MobiDB-lite"/>
    </source>
</evidence>
<dbReference type="RefSeq" id="WP_010653629.1">
    <property type="nucleotide sequence ID" value="NZ_JAPHOO010000001.1"/>
</dbReference>
<dbReference type="EMBL" id="UGGT01000001">
    <property type="protein sequence ID" value="STO21353.1"/>
    <property type="molecule type" value="Genomic_DNA"/>
</dbReference>
<sequence length="279" mass="32115">MTQSNDEFEKEKKAANKSSLEGMERLRKDERDRQQQADLEAAQMIQRQKWAKTMDELRNKHKVKTKDGESTLHEEVQQLADHMITSEQSSINDWRSNMMSLLNVLTKLNKAVNVSSQQVGGEALDLMKNTTRPIPYVRGLFHPQEFIYEAAKSAVLNRVKGDGDFNLPLLEHKVSFKDGKVQVADLTRADGIPFNKENEANKAFKTFVSLWLQEHDYVYDTQAKTYVHYANGTKLDEDVFNELNGKNKPTNFAKFLEHHATLKYQEQNDERVQSTPTPP</sequence>
<dbReference type="GeneID" id="93292009"/>
<dbReference type="Proteomes" id="UP000254554">
    <property type="component" value="Unassembled WGS sequence"/>
</dbReference>
<evidence type="ECO:0000313" key="3">
    <source>
        <dbReference type="Proteomes" id="UP000254554"/>
    </source>
</evidence>
<evidence type="ECO:0000313" key="2">
    <source>
        <dbReference type="EMBL" id="STO21353.1"/>
    </source>
</evidence>
<name>A0A377G9B8_9GAMM</name>
<reference evidence="2 3" key="1">
    <citation type="submission" date="2018-06" db="EMBL/GenBank/DDBJ databases">
        <authorList>
            <consortium name="Pathogen Informatics"/>
            <person name="Doyle S."/>
        </authorList>
    </citation>
    <scope>NUCLEOTIDE SEQUENCE [LARGE SCALE GENOMIC DNA]</scope>
    <source>
        <strain evidence="2 3">NCTC11370</strain>
    </source>
</reference>
<keyword evidence="3" id="KW-1185">Reference proteome</keyword>
<dbReference type="STRING" id="1094715.GCA_000236165_01003"/>
<dbReference type="AlphaFoldDB" id="A0A377G9B8"/>
<organism evidence="2 3">
    <name type="scientific">Fluoribacter dumoffii</name>
    <dbReference type="NCBI Taxonomy" id="463"/>
    <lineage>
        <taxon>Bacteria</taxon>
        <taxon>Pseudomonadati</taxon>
        <taxon>Pseudomonadota</taxon>
        <taxon>Gammaproteobacteria</taxon>
        <taxon>Legionellales</taxon>
        <taxon>Legionellaceae</taxon>
        <taxon>Fluoribacter</taxon>
    </lineage>
</organism>
<gene>
    <name evidence="2" type="ORF">NCTC11370_01420</name>
</gene>
<protein>
    <recommendedName>
        <fullName evidence="4">Membrane-associated HD superfamily hydrolase</fullName>
    </recommendedName>
</protein>
<feature type="compositionally biased region" description="Basic and acidic residues" evidence="1">
    <location>
        <begin position="22"/>
        <end position="35"/>
    </location>
</feature>
<proteinExistence type="predicted"/>